<reference evidence="2 3" key="1">
    <citation type="submission" date="2023-09" db="EMBL/GenBank/DDBJ databases">
        <authorList>
            <person name="Rey-Velasco X."/>
        </authorList>
    </citation>
    <scope>NUCLEOTIDE SEQUENCE [LARGE SCALE GENOMIC DNA]</scope>
    <source>
        <strain evidence="2 3">F297</strain>
    </source>
</reference>
<evidence type="ECO:0000313" key="2">
    <source>
        <dbReference type="EMBL" id="MDT0651481.1"/>
    </source>
</evidence>
<proteinExistence type="predicted"/>
<evidence type="ECO:0000259" key="1">
    <source>
        <dbReference type="Pfam" id="PF25778"/>
    </source>
</evidence>
<dbReference type="PANTHER" id="PTHR35580:SF1">
    <property type="entry name" value="PHYTASE-LIKE DOMAIN-CONTAINING PROTEIN"/>
    <property type="match status" value="1"/>
</dbReference>
<feature type="domain" description="DUF7948" evidence="1">
    <location>
        <begin position="2"/>
        <end position="135"/>
    </location>
</feature>
<dbReference type="PANTHER" id="PTHR35580">
    <property type="entry name" value="CELL SURFACE GLYCOPROTEIN (S-LAYER PROTEIN)-LIKE PROTEIN"/>
    <property type="match status" value="1"/>
</dbReference>
<protein>
    <recommendedName>
        <fullName evidence="1">DUF7948 domain-containing protein</fullName>
    </recommendedName>
</protein>
<dbReference type="SUPFAM" id="SSF101898">
    <property type="entry name" value="NHL repeat"/>
    <property type="match status" value="1"/>
</dbReference>
<name>A0ABU3CYV1_9FLAO</name>
<dbReference type="InterPro" id="IPR057708">
    <property type="entry name" value="DUF7948"/>
</dbReference>
<dbReference type="Gene3D" id="2.60.40.10">
    <property type="entry name" value="Immunoglobulins"/>
    <property type="match status" value="1"/>
</dbReference>
<dbReference type="InterPro" id="IPR052918">
    <property type="entry name" value="Motility_Chemotaxis_Reg"/>
</dbReference>
<accession>A0ABU3CYV1</accession>
<dbReference type="InterPro" id="IPR013783">
    <property type="entry name" value="Ig-like_fold"/>
</dbReference>
<dbReference type="Proteomes" id="UP001248819">
    <property type="component" value="Unassembled WGS sequence"/>
</dbReference>
<organism evidence="2 3">
    <name type="scientific">Autumnicola edwardsiae</name>
    <dbReference type="NCBI Taxonomy" id="3075594"/>
    <lineage>
        <taxon>Bacteria</taxon>
        <taxon>Pseudomonadati</taxon>
        <taxon>Bacteroidota</taxon>
        <taxon>Flavobacteriia</taxon>
        <taxon>Flavobacteriales</taxon>
        <taxon>Flavobacteriaceae</taxon>
        <taxon>Autumnicola</taxon>
    </lineage>
</organism>
<sequence length="967" mass="106418">MNYYNLPGIEDGITNVPSFGKVIYRELYPDIDLEFFIPKDRTKPVEYNFILRPGSNIEDIEMQFTGADVSLENNILEFRTRHGKMKEILPASWFGTDKNKIPVKINFFQITDSIFGFKMPQKYKGVDDTLTIDPTPVREWATYFGGEEDESYFVGDVKTDLDGNPIITGFSSSSSNIATTGPPESIFENMRFAYLAKFNPSGTLLWSSYYGGFQGAYFNSVAIDNSNNIICTGESSSKDNIATTNAHQTSLNDSENNENHGDGIIVKFNSAGIRLWGTYFGGETMDYLTSVITDEQDNIYTVGSTASHQNISTPGSFKEIGDAYVHGHWNGILAKSDKHGNRIWATFYAGEEINEVILDNQGNIYFVGTTYSQEEISTPGAYQEILNIDVLSWPDSFIAKFNPSGERIWGTYYGGPDYDFARGITIDNKDNVIISGSTRSATDIATPGAHKETKNFVAEWDSFLAKFNSSGNIIWSTFYGGNNSETSGDAKVDVDGNDNIFLLGDTNSPTGISTPDGFQSEWIEGSGDLFLTKFNEDGERIWGTYYGGNQSEFALNIDITNLGEIYLLGWTHSTSGISTPDAHQTNHGGKRDAFLVKFKDCLSSFTTNVPSGVCEGEDLKLAASGAESYSWTGPNNFTSTKANPVITNSSVINSGTYYLTLSSGNGCDDLREFEIFITPKPVVQQLTDLVACEGEFSTGIAPGFDLSAVTQQVIGSQTNLIVSYLNGKGEEIEKDQLKNYINVIQGQETITVRVANELNPDCFVEMGFNLLIEPIPDSFIVEDITICDSNSDGIAETNLKKIAEKLTAGNSNLRVIFLDANDNVISLSPSGIFTNSNPFREIITARMINNSTECYSETSFNINVGPAPVAYPLQDLIGCDENADGISEYFDISQVVNRVVQDQTGLELTYFSDDGTEILDFSSPYTNIQPFQQTVIVRVTNPETLCFSETTLTLKTSEAPEINTPIT</sequence>
<keyword evidence="3" id="KW-1185">Reference proteome</keyword>
<gene>
    <name evidence="2" type="ORF">RM529_15100</name>
</gene>
<comment type="caution">
    <text evidence="2">The sequence shown here is derived from an EMBL/GenBank/DDBJ whole genome shotgun (WGS) entry which is preliminary data.</text>
</comment>
<feature type="non-terminal residue" evidence="2">
    <location>
        <position position="967"/>
    </location>
</feature>
<evidence type="ECO:0000313" key="3">
    <source>
        <dbReference type="Proteomes" id="UP001248819"/>
    </source>
</evidence>
<dbReference type="EMBL" id="JAVRHP010000117">
    <property type="protein sequence ID" value="MDT0651481.1"/>
    <property type="molecule type" value="Genomic_DNA"/>
</dbReference>
<dbReference type="Pfam" id="PF25778">
    <property type="entry name" value="DUF7948"/>
    <property type="match status" value="1"/>
</dbReference>